<dbReference type="Pfam" id="PF00076">
    <property type="entry name" value="RRM_1"/>
    <property type="match status" value="1"/>
</dbReference>
<feature type="region of interest" description="Disordered" evidence="2">
    <location>
        <begin position="1"/>
        <end position="54"/>
    </location>
</feature>
<dbReference type="SMART" id="SM00546">
    <property type="entry name" value="CUE"/>
    <property type="match status" value="1"/>
</dbReference>
<dbReference type="SUPFAM" id="SSF54928">
    <property type="entry name" value="RNA-binding domain, RBD"/>
    <property type="match status" value="1"/>
</dbReference>
<feature type="region of interest" description="Disordered" evidence="2">
    <location>
        <begin position="2072"/>
        <end position="2098"/>
    </location>
</feature>
<proteinExistence type="predicted"/>
<feature type="compositionally biased region" description="Pro residues" evidence="2">
    <location>
        <begin position="22"/>
        <end position="36"/>
    </location>
</feature>
<dbReference type="InterPro" id="IPR003892">
    <property type="entry name" value="CUE"/>
</dbReference>
<evidence type="ECO:0000313" key="6">
    <source>
        <dbReference type="RefSeq" id="XP_027094956.1"/>
    </source>
</evidence>
<dbReference type="PROSITE" id="PS51140">
    <property type="entry name" value="CUE"/>
    <property type="match status" value="1"/>
</dbReference>
<dbReference type="SUPFAM" id="SSF46934">
    <property type="entry name" value="UBA-like"/>
    <property type="match status" value="1"/>
</dbReference>
<keyword evidence="1" id="KW-0694">RNA-binding</keyword>
<dbReference type="Gene3D" id="3.30.70.330">
    <property type="match status" value="1"/>
</dbReference>
<feature type="domain" description="RRM" evidence="3">
    <location>
        <begin position="598"/>
        <end position="670"/>
    </location>
</feature>
<feature type="compositionally biased region" description="Polar residues" evidence="2">
    <location>
        <begin position="2083"/>
        <end position="2094"/>
    </location>
</feature>
<reference evidence="6" key="2">
    <citation type="submission" date="2025-08" db="UniProtKB">
        <authorList>
            <consortium name="RefSeq"/>
        </authorList>
    </citation>
    <scope>IDENTIFICATION</scope>
    <source>
        <tissue evidence="6">Leaves</tissue>
    </source>
</reference>
<feature type="compositionally biased region" description="Polar residues" evidence="2">
    <location>
        <begin position="1393"/>
        <end position="1410"/>
    </location>
</feature>
<accession>A0A6P6UX50</accession>
<keyword evidence="5" id="KW-1185">Reference proteome</keyword>
<dbReference type="Gene3D" id="1.10.8.10">
    <property type="entry name" value="DNA helicase RuvA subunit, C-terminal domain"/>
    <property type="match status" value="1"/>
</dbReference>
<feature type="compositionally biased region" description="Basic and acidic residues" evidence="2">
    <location>
        <begin position="2072"/>
        <end position="2082"/>
    </location>
</feature>
<dbReference type="InterPro" id="IPR009060">
    <property type="entry name" value="UBA-like_sf"/>
</dbReference>
<dbReference type="Pfam" id="PF02845">
    <property type="entry name" value="CUE"/>
    <property type="match status" value="1"/>
</dbReference>
<dbReference type="GO" id="GO:0003723">
    <property type="term" value="F:RNA binding"/>
    <property type="evidence" value="ECO:0007669"/>
    <property type="project" value="UniProtKB-UniRule"/>
</dbReference>
<dbReference type="InterPro" id="IPR012677">
    <property type="entry name" value="Nucleotide-bd_a/b_plait_sf"/>
</dbReference>
<sequence length="2207" mass="244207">MTSAEQPLKKRKIFEQFKQSSPSPPPPPPSAPPSLPAPSQQQHPPPPGTPPAQPLTQEEIFRRQGNLEEIRKVYNCLKQIKCCIAQEEQEPRHLPELEQAYLYLITASRGCTSVQRIVADLIPRYASYCPTALEAAVKVVINMHNCSLALISNGEDFDGVAFETAEACIFGLVDICGAAAKEAPTSSVIQGICSAVFLSVFTFFISSFEGKDIFQIIDKESLMIQDAKEFTSEFKEKFLDEGDSKLLKLLKFRAVSFLRLFFSCPKHSLSACFELFDSTATDATNMGGHYFLRQLTNRLDDAVSYNLTHESDDEKPSLSSMGKICQGNNVGAYRHLESNLVPGNVSAVSRNCILSLVLGKDSSLKSWIFSRYRKLRASVASEIVSKITSLLDGIFESFTEQVNREETQADDNESECSQSKYVSQYLVSREHSQPESSSEVSGKDFTSIIYDKPCADNMTSRFSSSHLKRSSSVDYHSSASPSIDSGGSRSMDFDFGGPGDSSHSRSSVPRDLLNRHIPSPITRTPGGSRSSLHGVQREKSQVLSMDVSSPILRSVSEAMSCSFDSPKNPLSLGNPSMSKVVWYSDGDPAAMDVFAASKQLWLGPLGPDASEGLVRSQFEKFGPIDQFIYSPFKGFALIEYRNILDAFKARENMRGRSTWGASLQIKFSDTGSGTRGDINGVAVGSTCHVYVGHVSNRWVRDEVMNEVNKVLHKGPRMATDLIGEGALLMEFDTHDEATIAMAHLRKWRKESGITLPQSHGGPADVMHFEGNKYYGNNVIDAQAPSEKPSDGYLPRVSRLSSMVSQLRMKYNIPQNLAHPDTHLSGNHHIASTKEQLPTNILWINIPQMNPIFLTDDEVLALCNVAINNVGSIVRLTRQNISTGSCWFVECNSIETARTLLSTLRDCPEIFFQIEFSHLGKLQTQLLVKPDGNALELTSPRLKPENHGVMRQGGHAFQSNWAHVGHSGRHEVRSITPEALFVDPSHGGGHVVSSSAEQMWMYRKPEAELHSGPRSIPHISAPTVGPSIAPPLPVQAPYFRPLNFPPNSSWDVRGLNNHMPINPISPRVMPNVHRNPIPPPFIPASVTPLAQFHGNSMPSFDQMFSVPAVTPPPLIAPLPPSQPDVQPPLPPSQPPPPPPPPYSQPPVAPPPPTSPPPLPPSVSSSSEYSKQSNVQHKWQGTLSKSGIHYCTIYAQRVDSDICKYSDGMVEPTEWPIKLDMTKRTDFRHVKTTFSNTPPHRREICWLLPSSQDDNKGFQDFVVYLQQRQCAGVIKIPAMKSMWARLLFILPYSPDVCSMLSIAPNPSLCLLGLVLPKETNFEWVYWSRWRLLLIYMLLATASIQYRIPSLLSPLSLNLLTKMSNRFGNQNYRNESNKKGFHKTQKQFIPKKESSADQTFSNSLRQSFSRQSDATSSAAAAGRSGGGGATAASGNSKVKMGENGNWVSDNSTTGIQTGNYVNYLPQDEAVASGLGADEGGVDPVESQRVVDLLNRELSRLLKLKPRDFWKEVASDTSLHAFLESFLKYKSRWYDFPYRGAKGIVAGVIVGEFELCRRVFMVLYRISSNRDPGAKTADSLSSKDHAVLLQDKKLLDLPKLLDICAIYGHENEDLTRLLVVNAIKAQWWMHDKFTAVLSHFLTLIQTMYQRCSSSLEVLFATGNLQDQPVSRLRADYLEVMDFINDAVVNMDAFVAAYKYAAVFFCCPVDMSHGNEELLTTLARLHDSLLPSLQRGFHIILASRDDAIQETSGDMLSDILISLKLLSTRIVKFGWKLLYFCYLSDEAFENSCPFPASMKMFPANVDDPIIRTDILVQTLRDIGQEFSSITEAEKRGTFLQNIEKEHKIMSRVVLLQNTGWMSLDDDQKQFLSGILKHPLETNANDASHTASSGTVGSVQTDEDNAILESKISQIKDLFPDYGKGFLVACLEVYNHNPEEVIQRILEGTLHEDLQSLDISLEQSLVRKSAVSASTMGKGKGKLVESATPMSQLVAYQPEGPSISSSSSSIGRYIRKTATDLPETETLDCRDEKYIEKTSALVSQLEYEDEYDDSFDDLGLSVGDSGLEETEILGDKLASDKGKARAADNDSSAPNTTSKWNSRKKPQFYVKDGKNYSYKVEGSIAVANYNEAKLVSQVQKETILGLGRGGNIPLGAVRRLAESNEETDVGPDSNEGAGRGGRGNFRGRGRRGGGRSHYRKDQATRKHFSGVMN</sequence>
<feature type="compositionally biased region" description="Low complexity" evidence="2">
    <location>
        <begin position="477"/>
        <end position="490"/>
    </location>
</feature>
<evidence type="ECO:0000313" key="5">
    <source>
        <dbReference type="Proteomes" id="UP001652660"/>
    </source>
</evidence>
<feature type="region of interest" description="Disordered" evidence="2">
    <location>
        <begin position="1368"/>
        <end position="1442"/>
    </location>
</feature>
<dbReference type="CDD" id="cd21546">
    <property type="entry name" value="SPOC_FPA-like"/>
    <property type="match status" value="1"/>
</dbReference>
<dbReference type="PANTHER" id="PTHR21494:SF0">
    <property type="entry name" value="ACTIVATING SIGNAL COINTEGRATOR 1 COMPLEX SUBUNIT 2"/>
    <property type="match status" value="1"/>
</dbReference>
<dbReference type="CDD" id="cd14364">
    <property type="entry name" value="CUE_ASCC2"/>
    <property type="match status" value="1"/>
</dbReference>
<dbReference type="InterPro" id="IPR012921">
    <property type="entry name" value="SPOC_C"/>
</dbReference>
<dbReference type="InterPro" id="IPR035979">
    <property type="entry name" value="RBD_domain_sf"/>
</dbReference>
<evidence type="ECO:0000259" key="4">
    <source>
        <dbReference type="PROSITE" id="PS51140"/>
    </source>
</evidence>
<feature type="compositionally biased region" description="Polar residues" evidence="2">
    <location>
        <begin position="521"/>
        <end position="533"/>
    </location>
</feature>
<dbReference type="Pfam" id="PF07744">
    <property type="entry name" value="SPOC"/>
    <property type="match status" value="1"/>
</dbReference>
<dbReference type="RefSeq" id="XP_027094956.1">
    <property type="nucleotide sequence ID" value="XM_027239155.2"/>
</dbReference>
<feature type="compositionally biased region" description="Pro residues" evidence="2">
    <location>
        <begin position="43"/>
        <end position="53"/>
    </location>
</feature>
<feature type="region of interest" description="Disordered" evidence="2">
    <location>
        <begin position="465"/>
        <end position="541"/>
    </location>
</feature>
<feature type="compositionally biased region" description="Pro residues" evidence="2">
    <location>
        <begin position="1110"/>
        <end position="1159"/>
    </location>
</feature>
<organism evidence="5 6">
    <name type="scientific">Coffea arabica</name>
    <name type="common">Arabian coffee</name>
    <dbReference type="NCBI Taxonomy" id="13443"/>
    <lineage>
        <taxon>Eukaryota</taxon>
        <taxon>Viridiplantae</taxon>
        <taxon>Streptophyta</taxon>
        <taxon>Embryophyta</taxon>
        <taxon>Tracheophyta</taxon>
        <taxon>Spermatophyta</taxon>
        <taxon>Magnoliopsida</taxon>
        <taxon>eudicotyledons</taxon>
        <taxon>Gunneridae</taxon>
        <taxon>Pentapetalae</taxon>
        <taxon>asterids</taxon>
        <taxon>lamiids</taxon>
        <taxon>Gentianales</taxon>
        <taxon>Rubiaceae</taxon>
        <taxon>Ixoroideae</taxon>
        <taxon>Gardenieae complex</taxon>
        <taxon>Bertiereae - Coffeeae clade</taxon>
        <taxon>Coffeeae</taxon>
        <taxon>Coffea</taxon>
    </lineage>
</organism>
<evidence type="ECO:0000256" key="2">
    <source>
        <dbReference type="SAM" id="MobiDB-lite"/>
    </source>
</evidence>
<dbReference type="InterPro" id="IPR041800">
    <property type="entry name" value="ASCC2_CUE"/>
</dbReference>
<dbReference type="InterPro" id="IPR052586">
    <property type="entry name" value="ASCC2"/>
</dbReference>
<dbReference type="InterPro" id="IPR000504">
    <property type="entry name" value="RRM_dom"/>
</dbReference>
<reference evidence="5" key="1">
    <citation type="journal article" date="2025" name="Foods">
        <title>Unveiling the Microbial Signatures of Arabica Coffee Cherries: Insights into Ripeness Specific Diversity, Functional Traits, and Implications for Quality and Safety.</title>
        <authorList>
            <consortium name="RefSeq"/>
            <person name="Tenea G.N."/>
            <person name="Cifuentes V."/>
            <person name="Reyes P."/>
            <person name="Cevallos-Vallejos M."/>
        </authorList>
    </citation>
    <scope>NUCLEOTIDE SEQUENCE [LARGE SCALE GENOMIC DNA]</scope>
</reference>
<evidence type="ECO:0000256" key="1">
    <source>
        <dbReference type="PROSITE-ProRule" id="PRU00176"/>
    </source>
</evidence>
<dbReference type="PROSITE" id="PS50102">
    <property type="entry name" value="RRM"/>
    <property type="match status" value="1"/>
</dbReference>
<feature type="domain" description="CUE" evidence="4">
    <location>
        <begin position="1901"/>
        <end position="1944"/>
    </location>
</feature>
<dbReference type="Proteomes" id="UP001652660">
    <property type="component" value="Chromosome 10c"/>
</dbReference>
<dbReference type="GeneID" id="113715006"/>
<feature type="compositionally biased region" description="Basic residues" evidence="2">
    <location>
        <begin position="2179"/>
        <end position="2192"/>
    </location>
</feature>
<dbReference type="GO" id="GO:0043130">
    <property type="term" value="F:ubiquitin binding"/>
    <property type="evidence" value="ECO:0007669"/>
    <property type="project" value="InterPro"/>
</dbReference>
<gene>
    <name evidence="6" type="primary">LOC113715006</name>
</gene>
<feature type="region of interest" description="Disordered" evidence="2">
    <location>
        <begin position="2156"/>
        <end position="2207"/>
    </location>
</feature>
<name>A0A6P6UX50_COFAR</name>
<protein>
    <submittedName>
        <fullName evidence="6">Uncharacterized protein</fullName>
    </submittedName>
</protein>
<dbReference type="SMART" id="SM00360">
    <property type="entry name" value="RRM"/>
    <property type="match status" value="1"/>
</dbReference>
<dbReference type="OrthoDB" id="5577209at2759"/>
<feature type="region of interest" description="Disordered" evidence="2">
    <location>
        <begin position="1110"/>
        <end position="1173"/>
    </location>
</feature>
<dbReference type="CDD" id="cd00590">
    <property type="entry name" value="RRM_SF"/>
    <property type="match status" value="1"/>
</dbReference>
<dbReference type="PANTHER" id="PTHR21494">
    <property type="entry name" value="ACTIVATING SIGNAL COINTEGRATOR 1 COMPLEX SUBUNIT 2 ASC-1 COMPLEX SUBUNIT P100"/>
    <property type="match status" value="1"/>
</dbReference>
<evidence type="ECO:0000259" key="3">
    <source>
        <dbReference type="PROSITE" id="PS50102"/>
    </source>
</evidence>